<keyword evidence="4 6" id="KW-1133">Transmembrane helix</keyword>
<keyword evidence="2 6" id="KW-0812">Transmembrane</keyword>
<feature type="domain" description="EF-hand" evidence="7">
    <location>
        <begin position="164"/>
        <end position="199"/>
    </location>
</feature>
<dbReference type="InterPro" id="IPR005821">
    <property type="entry name" value="Ion_trans_dom"/>
</dbReference>
<evidence type="ECO:0000256" key="1">
    <source>
        <dbReference type="ARBA" id="ARBA00004141"/>
    </source>
</evidence>
<name>A0A7S0AXZ7_9DINO</name>
<evidence type="ECO:0000259" key="7">
    <source>
        <dbReference type="PROSITE" id="PS50222"/>
    </source>
</evidence>
<dbReference type="SMART" id="SM00054">
    <property type="entry name" value="EFh"/>
    <property type="match status" value="2"/>
</dbReference>
<evidence type="ECO:0000313" key="8">
    <source>
        <dbReference type="EMBL" id="CAD8377769.1"/>
    </source>
</evidence>
<dbReference type="Pfam" id="PF00520">
    <property type="entry name" value="Ion_trans"/>
    <property type="match status" value="1"/>
</dbReference>
<organism evidence="8">
    <name type="scientific">Pyrodinium bahamense</name>
    <dbReference type="NCBI Taxonomy" id="73915"/>
    <lineage>
        <taxon>Eukaryota</taxon>
        <taxon>Sar</taxon>
        <taxon>Alveolata</taxon>
        <taxon>Dinophyceae</taxon>
        <taxon>Gonyaulacales</taxon>
        <taxon>Pyrocystaceae</taxon>
        <taxon>Pyrodinium</taxon>
    </lineage>
</organism>
<dbReference type="GO" id="GO:0005216">
    <property type="term" value="F:monoatomic ion channel activity"/>
    <property type="evidence" value="ECO:0007669"/>
    <property type="project" value="InterPro"/>
</dbReference>
<dbReference type="CDD" id="cd00051">
    <property type="entry name" value="EFh"/>
    <property type="match status" value="1"/>
</dbReference>
<evidence type="ECO:0000256" key="6">
    <source>
        <dbReference type="SAM" id="Phobius"/>
    </source>
</evidence>
<reference evidence="8" key="1">
    <citation type="submission" date="2021-01" db="EMBL/GenBank/DDBJ databases">
        <authorList>
            <person name="Corre E."/>
            <person name="Pelletier E."/>
            <person name="Niang G."/>
            <person name="Scheremetjew M."/>
            <person name="Finn R."/>
            <person name="Kale V."/>
            <person name="Holt S."/>
            <person name="Cochrane G."/>
            <person name="Meng A."/>
            <person name="Brown T."/>
            <person name="Cohen L."/>
        </authorList>
    </citation>
    <scope>NUCLEOTIDE SEQUENCE</scope>
    <source>
        <strain evidence="8">Pbaha01</strain>
    </source>
</reference>
<keyword evidence="5 6" id="KW-0472">Membrane</keyword>
<dbReference type="InterPro" id="IPR011992">
    <property type="entry name" value="EF-hand-dom_pair"/>
</dbReference>
<dbReference type="GO" id="GO:0005509">
    <property type="term" value="F:calcium ion binding"/>
    <property type="evidence" value="ECO:0007669"/>
    <property type="project" value="InterPro"/>
</dbReference>
<evidence type="ECO:0000256" key="2">
    <source>
        <dbReference type="ARBA" id="ARBA00022692"/>
    </source>
</evidence>
<feature type="transmembrane region" description="Helical" evidence="6">
    <location>
        <begin position="12"/>
        <end position="30"/>
    </location>
</feature>
<proteinExistence type="predicted"/>
<comment type="subcellular location">
    <subcellularLocation>
        <location evidence="1">Membrane</location>
        <topology evidence="1">Multi-pass membrane protein</topology>
    </subcellularLocation>
</comment>
<dbReference type="Gene3D" id="1.10.287.70">
    <property type="match status" value="1"/>
</dbReference>
<dbReference type="Gene3D" id="1.10.238.10">
    <property type="entry name" value="EF-hand"/>
    <property type="match status" value="1"/>
</dbReference>
<dbReference type="InterPro" id="IPR018247">
    <property type="entry name" value="EF_Hand_1_Ca_BS"/>
</dbReference>
<feature type="transmembrane region" description="Helical" evidence="6">
    <location>
        <begin position="36"/>
        <end position="54"/>
    </location>
</feature>
<evidence type="ECO:0000256" key="5">
    <source>
        <dbReference type="ARBA" id="ARBA00023136"/>
    </source>
</evidence>
<dbReference type="SUPFAM" id="SSF47473">
    <property type="entry name" value="EF-hand"/>
    <property type="match status" value="1"/>
</dbReference>
<dbReference type="EMBL" id="HBEG01038492">
    <property type="protein sequence ID" value="CAD8377769.1"/>
    <property type="molecule type" value="Transcribed_RNA"/>
</dbReference>
<feature type="transmembrane region" description="Helical" evidence="6">
    <location>
        <begin position="89"/>
        <end position="114"/>
    </location>
</feature>
<dbReference type="GO" id="GO:0016020">
    <property type="term" value="C:membrane"/>
    <property type="evidence" value="ECO:0007669"/>
    <property type="project" value="UniProtKB-SubCell"/>
</dbReference>
<gene>
    <name evidence="8" type="ORF">PBAH0796_LOCUS23471</name>
</gene>
<protein>
    <recommendedName>
        <fullName evidence="7">EF-hand domain-containing protein</fullName>
    </recommendedName>
</protein>
<dbReference type="AlphaFoldDB" id="A0A7S0AXZ7"/>
<dbReference type="PROSITE" id="PS00018">
    <property type="entry name" value="EF_HAND_1"/>
    <property type="match status" value="2"/>
</dbReference>
<dbReference type="PROSITE" id="PS50222">
    <property type="entry name" value="EF_HAND_2"/>
    <property type="match status" value="1"/>
</dbReference>
<accession>A0A7S0AXZ7</accession>
<evidence type="ECO:0000256" key="3">
    <source>
        <dbReference type="ARBA" id="ARBA00022837"/>
    </source>
</evidence>
<evidence type="ECO:0000256" key="4">
    <source>
        <dbReference type="ARBA" id="ARBA00022989"/>
    </source>
</evidence>
<keyword evidence="3" id="KW-0106">Calcium</keyword>
<dbReference type="InterPro" id="IPR002048">
    <property type="entry name" value="EF_hand_dom"/>
</dbReference>
<feature type="transmembrane region" description="Helical" evidence="6">
    <location>
        <begin position="120"/>
        <end position="140"/>
    </location>
</feature>
<dbReference type="Pfam" id="PF13499">
    <property type="entry name" value="EF-hand_7"/>
    <property type="match status" value="1"/>
</dbReference>
<sequence length="294" mass="33331">MKAVKMLRIARVFRVFRFCKELSLLALMILDSMKSLMWALLMLTIILYVFAICFTQNATDFIKSGAHMQPAPLELSEVYRQFGSLHRTVYSLLQAMLGGISWGVASDALFAIHWTSAVLFFFYIFFTMLAVLNIITGVFVDNAVETAKTQRDFLVQKEMELKERYLAEMKELFIEMDEDGSGTVSLAEVQEYFADPRVQSYFAALGLDPADTERLFNLLDCNEDGECDVEEFLDGCLRLKGVARSIDVQQLLVEFKKFHKQVEQLDKGIREASLVNRLGSQHSLLSSHAGSPTV</sequence>